<dbReference type="GO" id="GO:0004674">
    <property type="term" value="F:protein serine/threonine kinase activity"/>
    <property type="evidence" value="ECO:0007669"/>
    <property type="project" value="UniProtKB-KW"/>
</dbReference>
<evidence type="ECO:0000259" key="18">
    <source>
        <dbReference type="PROSITE" id="PS50108"/>
    </source>
</evidence>
<feature type="region of interest" description="Disordered" evidence="16">
    <location>
        <begin position="162"/>
        <end position="184"/>
    </location>
</feature>
<evidence type="ECO:0000256" key="16">
    <source>
        <dbReference type="SAM" id="MobiDB-lite"/>
    </source>
</evidence>
<feature type="region of interest" description="Disordered" evidence="16">
    <location>
        <begin position="1"/>
        <end position="149"/>
    </location>
</feature>
<dbReference type="SUPFAM" id="SSF56112">
    <property type="entry name" value="Protein kinase-like (PK-like)"/>
    <property type="match status" value="1"/>
</dbReference>
<dbReference type="GO" id="GO:0030447">
    <property type="term" value="P:filamentous growth"/>
    <property type="evidence" value="ECO:0007669"/>
    <property type="project" value="UniProtKB-ARBA"/>
</dbReference>
<dbReference type="PROSITE" id="PS00108">
    <property type="entry name" value="PROTEIN_KINASE_ST"/>
    <property type="match status" value="1"/>
</dbReference>
<feature type="domain" description="CRIB" evidence="18">
    <location>
        <begin position="236"/>
        <end position="249"/>
    </location>
</feature>
<proteinExistence type="inferred from homology"/>
<dbReference type="EMBL" id="QPFP01000005">
    <property type="protein sequence ID" value="TEB36587.1"/>
    <property type="molecule type" value="Genomic_DNA"/>
</dbReference>
<dbReference type="Proteomes" id="UP000298030">
    <property type="component" value="Unassembled WGS sequence"/>
</dbReference>
<keyword evidence="6" id="KW-0963">Cytoplasm</keyword>
<dbReference type="Gene3D" id="3.90.810.10">
    <property type="entry name" value="CRIB domain"/>
    <property type="match status" value="1"/>
</dbReference>
<keyword evidence="11 15" id="KW-0067">ATP-binding</keyword>
<evidence type="ECO:0000313" key="19">
    <source>
        <dbReference type="EMBL" id="TEB36587.1"/>
    </source>
</evidence>
<evidence type="ECO:0000256" key="11">
    <source>
        <dbReference type="ARBA" id="ARBA00022840"/>
    </source>
</evidence>
<dbReference type="InterPro" id="IPR036936">
    <property type="entry name" value="CRIB_dom_sf"/>
</dbReference>
<evidence type="ECO:0000256" key="10">
    <source>
        <dbReference type="ARBA" id="ARBA00022777"/>
    </source>
</evidence>
<feature type="binding site" evidence="15">
    <location>
        <position position="530"/>
    </location>
    <ligand>
        <name>ATP</name>
        <dbReference type="ChEBI" id="CHEBI:30616"/>
    </ligand>
</feature>
<keyword evidence="9 15" id="KW-0547">Nucleotide-binding</keyword>
<keyword evidence="8" id="KW-0808">Transferase</keyword>
<dbReference type="GO" id="GO:0009791">
    <property type="term" value="P:post-embryonic development"/>
    <property type="evidence" value="ECO:0007669"/>
    <property type="project" value="UniProtKB-ARBA"/>
</dbReference>
<accession>A0A4Y7TQX2</accession>
<evidence type="ECO:0000256" key="7">
    <source>
        <dbReference type="ARBA" id="ARBA00022527"/>
    </source>
</evidence>
<evidence type="ECO:0000256" key="13">
    <source>
        <dbReference type="ARBA" id="ARBA00047899"/>
    </source>
</evidence>
<feature type="compositionally biased region" description="Polar residues" evidence="16">
    <location>
        <begin position="435"/>
        <end position="457"/>
    </location>
</feature>
<dbReference type="InterPro" id="IPR033923">
    <property type="entry name" value="PAK_BD"/>
</dbReference>
<dbReference type="AlphaFoldDB" id="A0A4Y7TQX2"/>
<evidence type="ECO:0000256" key="4">
    <source>
        <dbReference type="ARBA" id="ARBA00012513"/>
    </source>
</evidence>
<dbReference type="Pfam" id="PF00069">
    <property type="entry name" value="Pkinase"/>
    <property type="match status" value="1"/>
</dbReference>
<evidence type="ECO:0000256" key="9">
    <source>
        <dbReference type="ARBA" id="ARBA00022741"/>
    </source>
</evidence>
<dbReference type="InterPro" id="IPR000719">
    <property type="entry name" value="Prot_kinase_dom"/>
</dbReference>
<dbReference type="InterPro" id="IPR051931">
    <property type="entry name" value="PAK3-like"/>
</dbReference>
<comment type="similarity">
    <text evidence="3">Belongs to the protein kinase superfamily. STE Ser/Thr protein kinase family. STE20 subfamily.</text>
</comment>
<evidence type="ECO:0000256" key="3">
    <source>
        <dbReference type="ARBA" id="ARBA00008874"/>
    </source>
</evidence>
<evidence type="ECO:0000256" key="8">
    <source>
        <dbReference type="ARBA" id="ARBA00022679"/>
    </source>
</evidence>
<comment type="caution">
    <text evidence="19">The sequence shown here is derived from an EMBL/GenBank/DDBJ whole genome shotgun (WGS) entry which is preliminary data.</text>
</comment>
<dbReference type="PROSITE" id="PS00107">
    <property type="entry name" value="PROTEIN_KINASE_ATP"/>
    <property type="match status" value="1"/>
</dbReference>
<dbReference type="GO" id="GO:0005886">
    <property type="term" value="C:plasma membrane"/>
    <property type="evidence" value="ECO:0007669"/>
    <property type="project" value="UniProtKB-ARBA"/>
</dbReference>
<dbReference type="Pfam" id="PF00786">
    <property type="entry name" value="PBD"/>
    <property type="match status" value="1"/>
</dbReference>
<dbReference type="CDD" id="cd01093">
    <property type="entry name" value="CRIB_PAK_like"/>
    <property type="match status" value="1"/>
</dbReference>
<comment type="catalytic activity">
    <reaction evidence="13">
        <text>L-threonyl-[protein] + ATP = O-phospho-L-threonyl-[protein] + ADP + H(+)</text>
        <dbReference type="Rhea" id="RHEA:46608"/>
        <dbReference type="Rhea" id="RHEA-COMP:11060"/>
        <dbReference type="Rhea" id="RHEA-COMP:11605"/>
        <dbReference type="ChEBI" id="CHEBI:15378"/>
        <dbReference type="ChEBI" id="CHEBI:30013"/>
        <dbReference type="ChEBI" id="CHEBI:30616"/>
        <dbReference type="ChEBI" id="CHEBI:61977"/>
        <dbReference type="ChEBI" id="CHEBI:456216"/>
        <dbReference type="EC" id="2.7.11.1"/>
    </reaction>
</comment>
<evidence type="ECO:0000256" key="15">
    <source>
        <dbReference type="PROSITE-ProRule" id="PRU10141"/>
    </source>
</evidence>
<dbReference type="GO" id="GO:0005829">
    <property type="term" value="C:cytosol"/>
    <property type="evidence" value="ECO:0007669"/>
    <property type="project" value="UniProtKB-ARBA"/>
</dbReference>
<feature type="domain" description="Protein kinase" evidence="17">
    <location>
        <begin position="501"/>
        <end position="752"/>
    </location>
</feature>
<dbReference type="STRING" id="71717.A0A4Y7TQX2"/>
<dbReference type="InterPro" id="IPR000095">
    <property type="entry name" value="CRIB_dom"/>
</dbReference>
<sequence length="775" mass="84749">MSSTQGAYNQRPFTKEPRRQSKITSEYHQPSRESYQEFNTLLEDANAHAAAAKFTPSRPPPPPPSAQRSKTPDSSPGHRVRNSLQKPNPRARKHSLTSSGPSPRLVENDPFAASVGVSRDSFAMSTQIHKPNGLPGTTPPPRPSRANTANLTDIFPTQTQLAARRLSSPAAPPTHDDGRFYADPNEQMPQAPAMDLMGMQAPPPPSRARSGTTGKPKKGVLGFMSEVFNPTKRPEISTPYDPVHLTHVGFNSSTGEFTGLPKEWQQLLQESGISRSEQEKNPQAVMEIVKFYQEGHGDVWDKLGNVGGPPAPPPPAQDSYGIVPDSFANPRSPPPPPKKEPSFSANPNTSPASQSYRPAPTPPTTATPALDRSTSQRTPAKPSKATDIGRSNTTRDRRQPGAQPGPGAHNHHGAQQKLSNKPSPVSSSSDLPLKQSQSNQLSRNDSRAQNHQASPAASNLAKVSGVATPRRREKKTDKAKDEDIIRRLQQICTDADPTKLYRNLVKIGQGASGGVYTAYQVGTNLSVAIKQMDLDKQPKKDLIINEILVMRSSRHPNIVNYIDSFLYKNDLWVVMEYMEGGSLTDVVTANLMTEGQIAAVSRETCQGLEHLHRHGVIHRDIKSDNVLLSMIGDIKLTDFGFCAQISDGHAKRTTMVGTPYWMAPEVVTRKEYGPKVDIWSLGIMAIEMIEGEPPYLNQNPLKALYLIATNGTPTIANPENLSPVFTDYLAKTLEVDSEKRPSATELLAHPFFKISEPLRTLAPLIKAAREIAKNK</sequence>
<dbReference type="Gene3D" id="3.30.200.20">
    <property type="entry name" value="Phosphorylase Kinase, domain 1"/>
    <property type="match status" value="1"/>
</dbReference>
<keyword evidence="10 19" id="KW-0418">Kinase</keyword>
<reference evidence="19 20" key="1">
    <citation type="journal article" date="2019" name="Nat. Ecol. Evol.">
        <title>Megaphylogeny resolves global patterns of mushroom evolution.</title>
        <authorList>
            <person name="Varga T."/>
            <person name="Krizsan K."/>
            <person name="Foldi C."/>
            <person name="Dima B."/>
            <person name="Sanchez-Garcia M."/>
            <person name="Sanchez-Ramirez S."/>
            <person name="Szollosi G.J."/>
            <person name="Szarkandi J.G."/>
            <person name="Papp V."/>
            <person name="Albert L."/>
            <person name="Andreopoulos W."/>
            <person name="Angelini C."/>
            <person name="Antonin V."/>
            <person name="Barry K.W."/>
            <person name="Bougher N.L."/>
            <person name="Buchanan P."/>
            <person name="Buyck B."/>
            <person name="Bense V."/>
            <person name="Catcheside P."/>
            <person name="Chovatia M."/>
            <person name="Cooper J."/>
            <person name="Damon W."/>
            <person name="Desjardin D."/>
            <person name="Finy P."/>
            <person name="Geml J."/>
            <person name="Haridas S."/>
            <person name="Hughes K."/>
            <person name="Justo A."/>
            <person name="Karasinski D."/>
            <person name="Kautmanova I."/>
            <person name="Kiss B."/>
            <person name="Kocsube S."/>
            <person name="Kotiranta H."/>
            <person name="LaButti K.M."/>
            <person name="Lechner B.E."/>
            <person name="Liimatainen K."/>
            <person name="Lipzen A."/>
            <person name="Lukacs Z."/>
            <person name="Mihaltcheva S."/>
            <person name="Morgado L.N."/>
            <person name="Niskanen T."/>
            <person name="Noordeloos M.E."/>
            <person name="Ohm R.A."/>
            <person name="Ortiz-Santana B."/>
            <person name="Ovrebo C."/>
            <person name="Racz N."/>
            <person name="Riley R."/>
            <person name="Savchenko A."/>
            <person name="Shiryaev A."/>
            <person name="Soop K."/>
            <person name="Spirin V."/>
            <person name="Szebenyi C."/>
            <person name="Tomsovsky M."/>
            <person name="Tulloss R.E."/>
            <person name="Uehling J."/>
            <person name="Grigoriev I.V."/>
            <person name="Vagvolgyi C."/>
            <person name="Papp T."/>
            <person name="Martin F.M."/>
            <person name="Miettinen O."/>
            <person name="Hibbett D.S."/>
            <person name="Nagy L.G."/>
        </authorList>
    </citation>
    <scope>NUCLEOTIDE SEQUENCE [LARGE SCALE GENOMIC DNA]</scope>
    <source>
        <strain evidence="19 20">FP101781</strain>
    </source>
</reference>
<evidence type="ECO:0000259" key="17">
    <source>
        <dbReference type="PROSITE" id="PS50011"/>
    </source>
</evidence>
<keyword evidence="12" id="KW-0966">Cell projection</keyword>
<evidence type="ECO:0000256" key="2">
    <source>
        <dbReference type="ARBA" id="ARBA00004496"/>
    </source>
</evidence>
<dbReference type="PANTHER" id="PTHR45832">
    <property type="entry name" value="SERINE/THREONINE-PROTEIN KINASE SAMKA-RELATED-RELATED"/>
    <property type="match status" value="1"/>
</dbReference>
<evidence type="ECO:0000256" key="5">
    <source>
        <dbReference type="ARBA" id="ARBA00022473"/>
    </source>
</evidence>
<comment type="catalytic activity">
    <reaction evidence="14">
        <text>L-seryl-[protein] + ATP = O-phospho-L-seryl-[protein] + ADP + H(+)</text>
        <dbReference type="Rhea" id="RHEA:17989"/>
        <dbReference type="Rhea" id="RHEA-COMP:9863"/>
        <dbReference type="Rhea" id="RHEA-COMP:11604"/>
        <dbReference type="ChEBI" id="CHEBI:15378"/>
        <dbReference type="ChEBI" id="CHEBI:29999"/>
        <dbReference type="ChEBI" id="CHEBI:30616"/>
        <dbReference type="ChEBI" id="CHEBI:83421"/>
        <dbReference type="ChEBI" id="CHEBI:456216"/>
        <dbReference type="EC" id="2.7.11.1"/>
    </reaction>
</comment>
<dbReference type="SMART" id="SM00285">
    <property type="entry name" value="PBD"/>
    <property type="match status" value="1"/>
</dbReference>
<dbReference type="EC" id="2.7.11.1" evidence="4"/>
<comment type="subcellular location">
    <subcellularLocation>
        <location evidence="1">Cell projection</location>
    </subcellularLocation>
    <subcellularLocation>
        <location evidence="2">Cytoplasm</location>
    </subcellularLocation>
</comment>
<keyword evidence="20" id="KW-1185">Reference proteome</keyword>
<dbReference type="PROSITE" id="PS50011">
    <property type="entry name" value="PROTEIN_KINASE_DOM"/>
    <property type="match status" value="1"/>
</dbReference>
<protein>
    <recommendedName>
        <fullName evidence="4">non-specific serine/threonine protein kinase</fullName>
        <ecNumber evidence="4">2.7.11.1</ecNumber>
    </recommendedName>
</protein>
<gene>
    <name evidence="19" type="ORF">FA13DRAFT_1786977</name>
</gene>
<evidence type="ECO:0000256" key="12">
    <source>
        <dbReference type="ARBA" id="ARBA00023273"/>
    </source>
</evidence>
<evidence type="ECO:0000256" key="1">
    <source>
        <dbReference type="ARBA" id="ARBA00004316"/>
    </source>
</evidence>
<name>A0A4Y7TQX2_COPMI</name>
<dbReference type="GO" id="GO:0106310">
    <property type="term" value="F:protein serine kinase activity"/>
    <property type="evidence" value="ECO:0007669"/>
    <property type="project" value="RHEA"/>
</dbReference>
<feature type="compositionally biased region" description="Polar residues" evidence="16">
    <location>
        <begin position="346"/>
        <end position="356"/>
    </location>
</feature>
<dbReference type="GO" id="GO:0005524">
    <property type="term" value="F:ATP binding"/>
    <property type="evidence" value="ECO:0007669"/>
    <property type="project" value="UniProtKB-UniRule"/>
</dbReference>
<dbReference type="PANTHER" id="PTHR45832:SF22">
    <property type="entry name" value="SERINE_THREONINE-PROTEIN KINASE SAMKA-RELATED"/>
    <property type="match status" value="1"/>
</dbReference>
<keyword evidence="7" id="KW-0723">Serine/threonine-protein kinase</keyword>
<dbReference type="InterPro" id="IPR017441">
    <property type="entry name" value="Protein_kinase_ATP_BS"/>
</dbReference>
<dbReference type="CDD" id="cd06614">
    <property type="entry name" value="STKc_PAK"/>
    <property type="match status" value="1"/>
</dbReference>
<dbReference type="OrthoDB" id="248923at2759"/>
<feature type="region of interest" description="Disordered" evidence="16">
    <location>
        <begin position="300"/>
        <end position="481"/>
    </location>
</feature>
<feature type="compositionally biased region" description="Polar residues" evidence="16">
    <location>
        <begin position="1"/>
        <end position="12"/>
    </location>
</feature>
<dbReference type="InterPro" id="IPR008271">
    <property type="entry name" value="Ser/Thr_kinase_AS"/>
</dbReference>
<dbReference type="FunFam" id="3.90.810.10:FF:000005">
    <property type="entry name" value="Non-specific serine/threonine protein kinase"/>
    <property type="match status" value="1"/>
</dbReference>
<evidence type="ECO:0000313" key="20">
    <source>
        <dbReference type="Proteomes" id="UP000298030"/>
    </source>
</evidence>
<dbReference type="FunFam" id="3.30.200.20:FF:000385">
    <property type="entry name" value="Non-specific serine/threonine protein kinase"/>
    <property type="match status" value="1"/>
</dbReference>
<organism evidence="19 20">
    <name type="scientific">Coprinellus micaceus</name>
    <name type="common">Glistening ink-cap mushroom</name>
    <name type="synonym">Coprinus micaceus</name>
    <dbReference type="NCBI Taxonomy" id="71717"/>
    <lineage>
        <taxon>Eukaryota</taxon>
        <taxon>Fungi</taxon>
        <taxon>Dikarya</taxon>
        <taxon>Basidiomycota</taxon>
        <taxon>Agaricomycotina</taxon>
        <taxon>Agaricomycetes</taxon>
        <taxon>Agaricomycetidae</taxon>
        <taxon>Agaricales</taxon>
        <taxon>Agaricineae</taxon>
        <taxon>Psathyrellaceae</taxon>
        <taxon>Coprinellus</taxon>
    </lineage>
</organism>
<dbReference type="GO" id="GO:0042995">
    <property type="term" value="C:cell projection"/>
    <property type="evidence" value="ECO:0007669"/>
    <property type="project" value="UniProtKB-SubCell"/>
</dbReference>
<dbReference type="FunFam" id="1.10.510.10:FF:000011">
    <property type="entry name" value="Non-specific serine/threonine protein kinase"/>
    <property type="match status" value="1"/>
</dbReference>
<dbReference type="Gene3D" id="1.10.510.10">
    <property type="entry name" value="Transferase(Phosphotransferase) domain 1"/>
    <property type="match status" value="1"/>
</dbReference>
<evidence type="ECO:0000256" key="14">
    <source>
        <dbReference type="ARBA" id="ARBA00048679"/>
    </source>
</evidence>
<evidence type="ECO:0000256" key="6">
    <source>
        <dbReference type="ARBA" id="ARBA00022490"/>
    </source>
</evidence>
<keyword evidence="5" id="KW-0217">Developmental protein</keyword>
<dbReference type="InterPro" id="IPR011009">
    <property type="entry name" value="Kinase-like_dom_sf"/>
</dbReference>
<feature type="compositionally biased region" description="Low complexity" evidence="16">
    <location>
        <begin position="417"/>
        <end position="434"/>
    </location>
</feature>
<dbReference type="GO" id="GO:0016477">
    <property type="term" value="P:cell migration"/>
    <property type="evidence" value="ECO:0007669"/>
    <property type="project" value="UniProtKB-ARBA"/>
</dbReference>
<dbReference type="PROSITE" id="PS50108">
    <property type="entry name" value="CRIB"/>
    <property type="match status" value="1"/>
</dbReference>
<dbReference type="SMART" id="SM00220">
    <property type="entry name" value="S_TKc"/>
    <property type="match status" value="1"/>
</dbReference>